<reference evidence="2" key="1">
    <citation type="submission" date="2020-08" db="EMBL/GenBank/DDBJ databases">
        <title>Genome public.</title>
        <authorList>
            <person name="Liu C."/>
            <person name="Sun Q."/>
        </authorList>
    </citation>
    <scope>NUCLEOTIDE SEQUENCE</scope>
    <source>
        <strain evidence="2">BX12</strain>
    </source>
</reference>
<dbReference type="InterPro" id="IPR018631">
    <property type="entry name" value="AAA-ATPase-like_dom"/>
</dbReference>
<evidence type="ECO:0000313" key="2">
    <source>
        <dbReference type="EMBL" id="MBC6679155.1"/>
    </source>
</evidence>
<accession>A0A923NJP9</accession>
<protein>
    <submittedName>
        <fullName evidence="2">AAA family ATPase</fullName>
    </submittedName>
</protein>
<keyword evidence="3" id="KW-1185">Reference proteome</keyword>
<gene>
    <name evidence="2" type="ORF">H9L42_04865</name>
</gene>
<dbReference type="Proteomes" id="UP000602647">
    <property type="component" value="Unassembled WGS sequence"/>
</dbReference>
<dbReference type="RefSeq" id="WP_187302261.1">
    <property type="nucleotide sequence ID" value="NZ_JACRYT010000003.1"/>
</dbReference>
<dbReference type="Pfam" id="PF08011">
    <property type="entry name" value="PDDEXK_9"/>
    <property type="match status" value="1"/>
</dbReference>
<proteinExistence type="predicted"/>
<organism evidence="2 3">
    <name type="scientific">Zhenpiania hominis</name>
    <dbReference type="NCBI Taxonomy" id="2763644"/>
    <lineage>
        <taxon>Bacteria</taxon>
        <taxon>Bacillati</taxon>
        <taxon>Bacillota</taxon>
        <taxon>Clostridia</taxon>
        <taxon>Peptostreptococcales</taxon>
        <taxon>Anaerovoracaceae</taxon>
        <taxon>Zhenpiania</taxon>
    </lineage>
</organism>
<feature type="domain" description="AAA-ATPase-like" evidence="1">
    <location>
        <begin position="7"/>
        <end position="238"/>
    </location>
</feature>
<comment type="caution">
    <text evidence="2">The sequence shown here is derived from an EMBL/GenBank/DDBJ whole genome shotgun (WGS) entry which is preliminary data.</text>
</comment>
<dbReference type="PANTHER" id="PTHR34825:SF1">
    <property type="entry name" value="AAA-ATPASE-LIKE DOMAIN-CONTAINING PROTEIN"/>
    <property type="match status" value="1"/>
</dbReference>
<dbReference type="EMBL" id="JACRYT010000003">
    <property type="protein sequence ID" value="MBC6679155.1"/>
    <property type="molecule type" value="Genomic_DNA"/>
</dbReference>
<dbReference type="SUPFAM" id="SSF52540">
    <property type="entry name" value="P-loop containing nucleoside triphosphate hydrolases"/>
    <property type="match status" value="1"/>
</dbReference>
<dbReference type="InterPro" id="IPR012547">
    <property type="entry name" value="PDDEXK_9"/>
</dbReference>
<name>A0A923NJP9_9FIRM</name>
<evidence type="ECO:0000259" key="1">
    <source>
        <dbReference type="Pfam" id="PF09820"/>
    </source>
</evidence>
<dbReference type="InterPro" id="IPR027417">
    <property type="entry name" value="P-loop_NTPase"/>
</dbReference>
<dbReference type="PANTHER" id="PTHR34825">
    <property type="entry name" value="CONSERVED PROTEIN, WITH A WEAK D-GALACTARATE DEHYDRATASE/ALTRONATE HYDROLASE DOMAIN"/>
    <property type="match status" value="1"/>
</dbReference>
<sequence length="569" mass="66353">MKKMIPPVGYEDLKEIIEKGLYYVDKSLMIRELLDSAGKVTLLTRPRRFGKTLNLSMIRRFFEDERNIHGERIDNRQVFKNLAISRCRESYQKHQQQYPVISLSLKSAKQKKFEDAYAMLKKQISEEFRRHSYVLDGNRISKEEKDSYWRIMERTCGNEEYLDALHFLCKCLNNWHGKKAIILIDEYDVPLENAYMEGFYEEMVAFLRSIFESALKTNNFLEFAVITGCLRISRESIFTGLNNLEIHSVLSHRYDSCFGFTEDEVKAMLHSCGLSEKYPELKAWYDGYCFGSREIYNPWSIVNYVKNAEADSRAFPRPYWSNTSSNDIIRQMIENADEETRSEIERLMEGDTVEKPIHEEITYDEIHSSRDNLWNFLFFTGYLKSCGQRQDDSGLYLQMAIPNNEVRGIYRQSILKWFEHKVADLDRGVLIKALENGDCETAGKFLSEQLMDTISYFDYAENYYHGFLAGLLKGAGNYQVQSDRESGSGRPDLLLKEKKFMGKAMVLEVKIAQRFDEMEAKCEEALTQIKENHYAEPLLADGYRPVLSYGICFFKKGCIVKKGEAITRV</sequence>
<evidence type="ECO:0000313" key="3">
    <source>
        <dbReference type="Proteomes" id="UP000602647"/>
    </source>
</evidence>
<dbReference type="Pfam" id="PF09820">
    <property type="entry name" value="AAA-ATPase_like"/>
    <property type="match status" value="1"/>
</dbReference>
<dbReference type="AlphaFoldDB" id="A0A923NJP9"/>
<dbReference type="Gene3D" id="3.40.50.300">
    <property type="entry name" value="P-loop containing nucleotide triphosphate hydrolases"/>
    <property type="match status" value="1"/>
</dbReference>